<evidence type="ECO:0000313" key="1">
    <source>
        <dbReference type="EMBL" id="CAB4211832.1"/>
    </source>
</evidence>
<organism evidence="1">
    <name type="scientific">uncultured Caudovirales phage</name>
    <dbReference type="NCBI Taxonomy" id="2100421"/>
    <lineage>
        <taxon>Viruses</taxon>
        <taxon>Duplodnaviria</taxon>
        <taxon>Heunggongvirae</taxon>
        <taxon>Uroviricota</taxon>
        <taxon>Caudoviricetes</taxon>
        <taxon>Peduoviridae</taxon>
        <taxon>Maltschvirus</taxon>
        <taxon>Maltschvirus maltsch</taxon>
    </lineage>
</organism>
<sequence>MNIETHRATLAKYGINTPQRLAAFLAQTYHESQGFTRFAENLNYGAAGLTATWPKRFPPEIAAQYARQPEKIANRAYANRLGNGPEETGDGWRFRGHGYIQITGRDGHADFANYKKMSLDAVIVCLQTEIGAMESAAWWWQSHGLNDLADEGEIKQITRVINGGYNGLDDRLALYEQYRSSLA</sequence>
<protein>
    <submittedName>
        <fullName evidence="1">COG3179 Predicted chitinase</fullName>
    </submittedName>
</protein>
<dbReference type="SUPFAM" id="SSF53955">
    <property type="entry name" value="Lysozyme-like"/>
    <property type="match status" value="1"/>
</dbReference>
<reference evidence="1" key="1">
    <citation type="submission" date="2020-05" db="EMBL/GenBank/DDBJ databases">
        <authorList>
            <person name="Chiriac C."/>
            <person name="Salcher M."/>
            <person name="Ghai R."/>
            <person name="Kavagutti S V."/>
        </authorList>
    </citation>
    <scope>NUCLEOTIDE SEQUENCE</scope>
</reference>
<dbReference type="InterPro" id="IPR023346">
    <property type="entry name" value="Lysozyme-like_dom_sf"/>
</dbReference>
<dbReference type="InterPro" id="IPR052354">
    <property type="entry name" value="Cell_Wall_Dynamics_Protein"/>
</dbReference>
<dbReference type="PANTHER" id="PTHR34408:SF1">
    <property type="entry name" value="GLYCOSYL HYDROLASE FAMILY 19 DOMAIN-CONTAINING PROTEIN HI_1415"/>
    <property type="match status" value="1"/>
</dbReference>
<gene>
    <name evidence="1" type="ORF">UFOVP1419_33</name>
</gene>
<dbReference type="Gene3D" id="1.10.530.10">
    <property type="match status" value="1"/>
</dbReference>
<name>A0A6J5SE24_9CAUD</name>
<dbReference type="EMBL" id="LR797377">
    <property type="protein sequence ID" value="CAB4211832.1"/>
    <property type="molecule type" value="Genomic_DNA"/>
</dbReference>
<proteinExistence type="predicted"/>
<accession>A0A6J5SE24</accession>
<dbReference type="PANTHER" id="PTHR34408">
    <property type="entry name" value="FAMILY PROTEIN, PUTATIVE-RELATED"/>
    <property type="match status" value="1"/>
</dbReference>